<keyword evidence="1" id="KW-0812">Transmembrane</keyword>
<dbReference type="EMBL" id="LNYZ01000001">
    <property type="protein sequence ID" value="KTD80784.1"/>
    <property type="molecule type" value="Genomic_DNA"/>
</dbReference>
<dbReference type="RefSeq" id="WP_058475624.1">
    <property type="nucleotide sequence ID" value="NZ_CAAAIO010000002.1"/>
</dbReference>
<evidence type="ECO:0000313" key="3">
    <source>
        <dbReference type="EMBL" id="STY23530.1"/>
    </source>
</evidence>
<evidence type="ECO:0000313" key="2">
    <source>
        <dbReference type="EMBL" id="KTD80784.1"/>
    </source>
</evidence>
<evidence type="ECO:0000313" key="4">
    <source>
        <dbReference type="Proteomes" id="UP000054820"/>
    </source>
</evidence>
<keyword evidence="4" id="KW-1185">Reference proteome</keyword>
<accession>A0A378LB47</accession>
<organism evidence="3 5">
    <name type="scientific">Legionella steigerwaltii</name>
    <dbReference type="NCBI Taxonomy" id="460"/>
    <lineage>
        <taxon>Bacteria</taxon>
        <taxon>Pseudomonadati</taxon>
        <taxon>Pseudomonadota</taxon>
        <taxon>Gammaproteobacteria</taxon>
        <taxon>Legionellales</taxon>
        <taxon>Legionellaceae</taxon>
        <taxon>Legionella</taxon>
    </lineage>
</organism>
<reference evidence="3 5" key="2">
    <citation type="submission" date="2018-06" db="EMBL/GenBank/DDBJ databases">
        <authorList>
            <consortium name="Pathogen Informatics"/>
            <person name="Doyle S."/>
        </authorList>
    </citation>
    <scope>NUCLEOTIDE SEQUENCE [LARGE SCALE GENOMIC DNA]</scope>
    <source>
        <strain evidence="3 5">NCTC11991</strain>
    </source>
</reference>
<dbReference type="AlphaFoldDB" id="A0A378LB47"/>
<gene>
    <name evidence="2" type="ORF">Lstg_0011</name>
    <name evidence="3" type="ORF">NCTC11991_02138</name>
</gene>
<name>A0A378LB47_9GAMM</name>
<reference evidence="2 4" key="1">
    <citation type="submission" date="2015-11" db="EMBL/GenBank/DDBJ databases">
        <title>Genomic analysis of 38 Legionella species identifies large and diverse effector repertoires.</title>
        <authorList>
            <person name="Burstein D."/>
            <person name="Amaro F."/>
            <person name="Zusman T."/>
            <person name="Lifshitz Z."/>
            <person name="Cohen O."/>
            <person name="Gilbert J.A."/>
            <person name="Pupko T."/>
            <person name="Shuman H.A."/>
            <person name="Segal G."/>
        </authorList>
    </citation>
    <scope>NUCLEOTIDE SEQUENCE [LARGE SCALE GENOMIC DNA]</scope>
    <source>
        <strain evidence="2 4">SC-18-C9</strain>
    </source>
</reference>
<dbReference type="Proteomes" id="UP000255110">
    <property type="component" value="Unassembled WGS sequence"/>
</dbReference>
<dbReference type="EMBL" id="UGOY01000001">
    <property type="protein sequence ID" value="STY23530.1"/>
    <property type="molecule type" value="Genomic_DNA"/>
</dbReference>
<dbReference type="STRING" id="460.Lstg_0011"/>
<feature type="transmembrane region" description="Helical" evidence="1">
    <location>
        <begin position="20"/>
        <end position="38"/>
    </location>
</feature>
<keyword evidence="1" id="KW-0472">Membrane</keyword>
<protein>
    <submittedName>
        <fullName evidence="3">Uncharacterized protein</fullName>
    </submittedName>
</protein>
<evidence type="ECO:0000313" key="5">
    <source>
        <dbReference type="Proteomes" id="UP000255110"/>
    </source>
</evidence>
<dbReference type="OrthoDB" id="6008970at2"/>
<keyword evidence="1" id="KW-1133">Transmembrane helix</keyword>
<evidence type="ECO:0000256" key="1">
    <source>
        <dbReference type="SAM" id="Phobius"/>
    </source>
</evidence>
<dbReference type="Proteomes" id="UP000054820">
    <property type="component" value="Unassembled WGS sequence"/>
</dbReference>
<proteinExistence type="predicted"/>
<sequence>MKHSIQNEITGFYSAKSIKIAVNAFVIMLLSIVLLLTMNQAAAQGSPAVTQPKISPHIAGILISDVGNSDGYVTQGKVTFPPTQSIYVTVQIAHAIAGLEVQAFIINPSKNISEHAKNVATKGGNIAKAFKFNYANGNWPSGIYKVEIKLSTGDTRLTTFELKK</sequence>